<evidence type="ECO:0000313" key="3">
    <source>
        <dbReference type="Proteomes" id="UP001249851"/>
    </source>
</evidence>
<dbReference type="Gene3D" id="1.10.533.10">
    <property type="entry name" value="Death Domain, Fas"/>
    <property type="match status" value="1"/>
</dbReference>
<dbReference type="InterPro" id="IPR011029">
    <property type="entry name" value="DEATH-like_dom_sf"/>
</dbReference>
<dbReference type="SUPFAM" id="SSF47986">
    <property type="entry name" value="DEATH domain"/>
    <property type="match status" value="1"/>
</dbReference>
<accession>A0AAD9QM95</accession>
<protein>
    <recommendedName>
        <fullName evidence="1">Death domain-containing protein</fullName>
    </recommendedName>
</protein>
<gene>
    <name evidence="2" type="ORF">P5673_012913</name>
</gene>
<reference evidence="2" key="1">
    <citation type="journal article" date="2023" name="G3 (Bethesda)">
        <title>Whole genome assembly and annotation of the endangered Caribbean coral Acropora cervicornis.</title>
        <authorList>
            <person name="Selwyn J.D."/>
            <person name="Vollmer S.V."/>
        </authorList>
    </citation>
    <scope>NUCLEOTIDE SEQUENCE</scope>
    <source>
        <strain evidence="2">K2</strain>
    </source>
</reference>
<dbReference type="EMBL" id="JARQWQ010000024">
    <property type="protein sequence ID" value="KAK2563902.1"/>
    <property type="molecule type" value="Genomic_DNA"/>
</dbReference>
<evidence type="ECO:0000259" key="1">
    <source>
        <dbReference type="Pfam" id="PF00531"/>
    </source>
</evidence>
<feature type="domain" description="Death" evidence="1">
    <location>
        <begin position="28"/>
        <end position="98"/>
    </location>
</feature>
<sequence>MTHLGNQKKMWILSSLSYETFESLANALEKYSTIGWKKLMTEGFNHIYSQKDVEEIEQKRSPATALLIDLDGRGESLKNLIEALKKIGNKRAISIIKNGRSPTFNTDQMRDGRIYQDFDGCLPHTNIRQPVEKEQPVKATQPKGNDGHRRRFFKAIVQASKLPTYKQPRLQDKQIGHRARRQVFLREDAIQREDGPNERQRQTLYVKLIIGAECVDEFSVIKGTGGPLLGRKTAEKLNVLCLRPGKLTNICSIVKEGCDQDIRESCTDILTGVAGKGKHVGKCLDAIHVKITTYQTKAMKGFTYHSREITEGNVPSKVKVSEYELPVYREKETPSNHKRQSDD</sequence>
<organism evidence="2 3">
    <name type="scientific">Acropora cervicornis</name>
    <name type="common">Staghorn coral</name>
    <dbReference type="NCBI Taxonomy" id="6130"/>
    <lineage>
        <taxon>Eukaryota</taxon>
        <taxon>Metazoa</taxon>
        <taxon>Cnidaria</taxon>
        <taxon>Anthozoa</taxon>
        <taxon>Hexacorallia</taxon>
        <taxon>Scleractinia</taxon>
        <taxon>Astrocoeniina</taxon>
        <taxon>Acroporidae</taxon>
        <taxon>Acropora</taxon>
    </lineage>
</organism>
<reference evidence="2" key="2">
    <citation type="journal article" date="2023" name="Science">
        <title>Genomic signatures of disease resistance in endangered staghorn corals.</title>
        <authorList>
            <person name="Vollmer S.V."/>
            <person name="Selwyn J.D."/>
            <person name="Despard B.A."/>
            <person name="Roesel C.L."/>
        </authorList>
    </citation>
    <scope>NUCLEOTIDE SEQUENCE</scope>
    <source>
        <strain evidence="2">K2</strain>
    </source>
</reference>
<name>A0AAD9QM95_ACRCE</name>
<dbReference type="AlphaFoldDB" id="A0AAD9QM95"/>
<keyword evidence="3" id="KW-1185">Reference proteome</keyword>
<evidence type="ECO:0000313" key="2">
    <source>
        <dbReference type="EMBL" id="KAK2563902.1"/>
    </source>
</evidence>
<dbReference type="GO" id="GO:0007165">
    <property type="term" value="P:signal transduction"/>
    <property type="evidence" value="ECO:0007669"/>
    <property type="project" value="InterPro"/>
</dbReference>
<dbReference type="Proteomes" id="UP001249851">
    <property type="component" value="Unassembled WGS sequence"/>
</dbReference>
<dbReference type="Pfam" id="PF00531">
    <property type="entry name" value="Death"/>
    <property type="match status" value="1"/>
</dbReference>
<comment type="caution">
    <text evidence="2">The sequence shown here is derived from an EMBL/GenBank/DDBJ whole genome shotgun (WGS) entry which is preliminary data.</text>
</comment>
<proteinExistence type="predicted"/>
<dbReference type="InterPro" id="IPR000488">
    <property type="entry name" value="Death_dom"/>
</dbReference>